<name>A0A8J7DXN5_9CYAN</name>
<dbReference type="Proteomes" id="UP000654482">
    <property type="component" value="Unassembled WGS sequence"/>
</dbReference>
<evidence type="ECO:0000313" key="2">
    <source>
        <dbReference type="Proteomes" id="UP000654482"/>
    </source>
</evidence>
<organism evidence="1 2">
    <name type="scientific">Lusitaniella coriacea LEGE 07157</name>
    <dbReference type="NCBI Taxonomy" id="945747"/>
    <lineage>
        <taxon>Bacteria</taxon>
        <taxon>Bacillati</taxon>
        <taxon>Cyanobacteriota</taxon>
        <taxon>Cyanophyceae</taxon>
        <taxon>Spirulinales</taxon>
        <taxon>Lusitaniellaceae</taxon>
        <taxon>Lusitaniella</taxon>
    </lineage>
</organism>
<comment type="caution">
    <text evidence="1">The sequence shown here is derived from an EMBL/GenBank/DDBJ whole genome shotgun (WGS) entry which is preliminary data.</text>
</comment>
<proteinExistence type="predicted"/>
<evidence type="ECO:0000313" key="1">
    <source>
        <dbReference type="EMBL" id="MBE9117231.1"/>
    </source>
</evidence>
<protein>
    <submittedName>
        <fullName evidence="1">Uncharacterized protein</fullName>
    </submittedName>
</protein>
<gene>
    <name evidence="1" type="ORF">IQ249_15125</name>
</gene>
<dbReference type="EMBL" id="JADEWZ010000022">
    <property type="protein sequence ID" value="MBE9117231.1"/>
    <property type="molecule type" value="Genomic_DNA"/>
</dbReference>
<sequence>MDESPVASVAIATAVIAQRNFERLRAERVEEIASQEREQNQALQERL</sequence>
<keyword evidence="2" id="KW-1185">Reference proteome</keyword>
<dbReference type="RefSeq" id="WP_194030320.1">
    <property type="nucleotide sequence ID" value="NZ_JADEWZ010000022.1"/>
</dbReference>
<reference evidence="1" key="1">
    <citation type="submission" date="2020-10" db="EMBL/GenBank/DDBJ databases">
        <authorList>
            <person name="Castelo-Branco R."/>
            <person name="Eusebio N."/>
            <person name="Adriana R."/>
            <person name="Vieira A."/>
            <person name="Brugerolle De Fraissinette N."/>
            <person name="Rezende De Castro R."/>
            <person name="Schneider M.P."/>
            <person name="Vasconcelos V."/>
            <person name="Leao P.N."/>
        </authorList>
    </citation>
    <scope>NUCLEOTIDE SEQUENCE</scope>
    <source>
        <strain evidence="1">LEGE 07157</strain>
    </source>
</reference>
<accession>A0A8J7DXN5</accession>
<dbReference type="AlphaFoldDB" id="A0A8J7DXN5"/>